<evidence type="ECO:0000256" key="4">
    <source>
        <dbReference type="ARBA" id="ARBA00022989"/>
    </source>
</evidence>
<dbReference type="OrthoDB" id="7390032at2"/>
<dbReference type="RefSeq" id="WP_160660274.1">
    <property type="nucleotide sequence ID" value="NZ_BAABDV010000001.1"/>
</dbReference>
<feature type="transmembrane region" description="Helical" evidence="6">
    <location>
        <begin position="12"/>
        <end position="29"/>
    </location>
</feature>
<dbReference type="AlphaFoldDB" id="A0A844Y7G7"/>
<evidence type="ECO:0000313" key="7">
    <source>
        <dbReference type="EMBL" id="MXO53409.1"/>
    </source>
</evidence>
<evidence type="ECO:0000256" key="2">
    <source>
        <dbReference type="ARBA" id="ARBA00007375"/>
    </source>
</evidence>
<keyword evidence="4 6" id="KW-1133">Transmembrane helix</keyword>
<evidence type="ECO:0000256" key="6">
    <source>
        <dbReference type="SAM" id="Phobius"/>
    </source>
</evidence>
<comment type="subcellular location">
    <subcellularLocation>
        <location evidence="1">Membrane</location>
        <topology evidence="1">Multi-pass membrane protein</topology>
    </subcellularLocation>
</comment>
<name>A0A844Y7G7_9SPHN</name>
<dbReference type="EMBL" id="WTYD01000001">
    <property type="protein sequence ID" value="MXO53409.1"/>
    <property type="molecule type" value="Genomic_DNA"/>
</dbReference>
<dbReference type="Proteomes" id="UP000430272">
    <property type="component" value="Unassembled WGS sequence"/>
</dbReference>
<feature type="transmembrane region" description="Helical" evidence="6">
    <location>
        <begin position="60"/>
        <end position="79"/>
    </location>
</feature>
<dbReference type="PANTHER" id="PTHR31885:SF6">
    <property type="entry name" value="GH04784P"/>
    <property type="match status" value="1"/>
</dbReference>
<gene>
    <name evidence="7" type="ORF">GRI47_05225</name>
</gene>
<keyword evidence="5 6" id="KW-0472">Membrane</keyword>
<dbReference type="GO" id="GO:0016787">
    <property type="term" value="F:hydrolase activity"/>
    <property type="evidence" value="ECO:0007669"/>
    <property type="project" value="TreeGrafter"/>
</dbReference>
<comment type="caution">
    <text evidence="7">The sequence shown here is derived from an EMBL/GenBank/DDBJ whole genome shotgun (WGS) entry which is preliminary data.</text>
</comment>
<keyword evidence="3 6" id="KW-0812">Transmembrane</keyword>
<feature type="transmembrane region" description="Helical" evidence="6">
    <location>
        <begin position="165"/>
        <end position="182"/>
    </location>
</feature>
<evidence type="ECO:0000256" key="1">
    <source>
        <dbReference type="ARBA" id="ARBA00004141"/>
    </source>
</evidence>
<keyword evidence="8" id="KW-1185">Reference proteome</keyword>
<reference evidence="7 8" key="1">
    <citation type="submission" date="2019-12" db="EMBL/GenBank/DDBJ databases">
        <title>Genomic-based taxomic classification of the family Erythrobacteraceae.</title>
        <authorList>
            <person name="Xu L."/>
        </authorList>
    </citation>
    <scope>NUCLEOTIDE SEQUENCE [LARGE SCALE GENOMIC DNA]</scope>
    <source>
        <strain evidence="7 8">JCM 17468</strain>
    </source>
</reference>
<feature type="transmembrane region" description="Helical" evidence="6">
    <location>
        <begin position="85"/>
        <end position="104"/>
    </location>
</feature>
<sequence length="225" mass="24228">MPTPARTALIDHRPWLLASIVASLGYFLLSDQLPGLFVMALKGAGVGLLAIYAARRSSGIDGALIASVLAVAALADIVLEISFLIGAGLFALSHLVAIALYWRNRRKTLRASQKQTAIAILLLVPAIAALSAWPQANWQLATLYAATIAAMSASAWISRFPRYRVGMGTLLFVASDLMIIAREAGRFDPTAADWMVWPLYYIGQLMIATGVVQALRNEVAKGLHR</sequence>
<proteinExistence type="inferred from homology"/>
<feature type="transmembrane region" description="Helical" evidence="6">
    <location>
        <begin position="116"/>
        <end position="134"/>
    </location>
</feature>
<accession>A0A844Y7G7</accession>
<comment type="similarity">
    <text evidence="2">Belongs to the TMEM86 family.</text>
</comment>
<organism evidence="7 8">
    <name type="scientific">Qipengyuania pelagi</name>
    <dbReference type="NCBI Taxonomy" id="994320"/>
    <lineage>
        <taxon>Bacteria</taxon>
        <taxon>Pseudomonadati</taxon>
        <taxon>Pseudomonadota</taxon>
        <taxon>Alphaproteobacteria</taxon>
        <taxon>Sphingomonadales</taxon>
        <taxon>Erythrobacteraceae</taxon>
        <taxon>Qipengyuania</taxon>
    </lineage>
</organism>
<evidence type="ECO:0000313" key="8">
    <source>
        <dbReference type="Proteomes" id="UP000430272"/>
    </source>
</evidence>
<feature type="transmembrane region" description="Helical" evidence="6">
    <location>
        <begin position="194"/>
        <end position="215"/>
    </location>
</feature>
<dbReference type="GO" id="GO:0016020">
    <property type="term" value="C:membrane"/>
    <property type="evidence" value="ECO:0007669"/>
    <property type="project" value="UniProtKB-SubCell"/>
</dbReference>
<dbReference type="InterPro" id="IPR012506">
    <property type="entry name" value="TMEM86B-like"/>
</dbReference>
<evidence type="ECO:0000256" key="5">
    <source>
        <dbReference type="ARBA" id="ARBA00023136"/>
    </source>
</evidence>
<protein>
    <submittedName>
        <fullName evidence="7">Lysoplasmalogenase</fullName>
    </submittedName>
</protein>
<feature type="transmembrane region" description="Helical" evidence="6">
    <location>
        <begin position="140"/>
        <end position="158"/>
    </location>
</feature>
<dbReference type="Pfam" id="PF07947">
    <property type="entry name" value="YhhN"/>
    <property type="match status" value="1"/>
</dbReference>
<dbReference type="PANTHER" id="PTHR31885">
    <property type="entry name" value="GH04784P"/>
    <property type="match status" value="1"/>
</dbReference>
<feature type="transmembrane region" description="Helical" evidence="6">
    <location>
        <begin position="35"/>
        <end position="53"/>
    </location>
</feature>
<evidence type="ECO:0000256" key="3">
    <source>
        <dbReference type="ARBA" id="ARBA00022692"/>
    </source>
</evidence>